<protein>
    <submittedName>
        <fullName evidence="1">Uncharacterized protein</fullName>
    </submittedName>
</protein>
<evidence type="ECO:0000313" key="1">
    <source>
        <dbReference type="EMBL" id="GFQ99473.1"/>
    </source>
</evidence>
<dbReference type="EMBL" id="BMAO01034855">
    <property type="protein sequence ID" value="GFQ99473.1"/>
    <property type="molecule type" value="Genomic_DNA"/>
</dbReference>
<evidence type="ECO:0000313" key="2">
    <source>
        <dbReference type="Proteomes" id="UP000887116"/>
    </source>
</evidence>
<sequence length="125" mass="13624">MVVGSKRGDIKHLSMVRLIAHNQSLKGLSKLSLDIPTKDTGNLPPHQTGGLLSPTRPGGVKSQIRDMFSIRPVVRHICKLVYNSARILNQWLSSPFRPPIAFVSSPVGMINATIRTTLVSVSSND</sequence>
<gene>
    <name evidence="1" type="primary">AVEN_71325_1</name>
    <name evidence="1" type="ORF">TNCT_29401</name>
</gene>
<comment type="caution">
    <text evidence="1">The sequence shown here is derived from an EMBL/GenBank/DDBJ whole genome shotgun (WGS) entry which is preliminary data.</text>
</comment>
<keyword evidence="2" id="KW-1185">Reference proteome</keyword>
<dbReference type="Proteomes" id="UP000887116">
    <property type="component" value="Unassembled WGS sequence"/>
</dbReference>
<accession>A0A8X6GAZ8</accession>
<reference evidence="1" key="1">
    <citation type="submission" date="2020-07" db="EMBL/GenBank/DDBJ databases">
        <title>Multicomponent nature underlies the extraordinary mechanical properties of spider dragline silk.</title>
        <authorList>
            <person name="Kono N."/>
            <person name="Nakamura H."/>
            <person name="Mori M."/>
            <person name="Yoshida Y."/>
            <person name="Ohtoshi R."/>
            <person name="Malay A.D."/>
            <person name="Moran D.A.P."/>
            <person name="Tomita M."/>
            <person name="Numata K."/>
            <person name="Arakawa K."/>
        </authorList>
    </citation>
    <scope>NUCLEOTIDE SEQUENCE</scope>
</reference>
<organism evidence="1 2">
    <name type="scientific">Trichonephila clavata</name>
    <name type="common">Joro spider</name>
    <name type="synonym">Nephila clavata</name>
    <dbReference type="NCBI Taxonomy" id="2740835"/>
    <lineage>
        <taxon>Eukaryota</taxon>
        <taxon>Metazoa</taxon>
        <taxon>Ecdysozoa</taxon>
        <taxon>Arthropoda</taxon>
        <taxon>Chelicerata</taxon>
        <taxon>Arachnida</taxon>
        <taxon>Araneae</taxon>
        <taxon>Araneomorphae</taxon>
        <taxon>Entelegynae</taxon>
        <taxon>Araneoidea</taxon>
        <taxon>Nephilidae</taxon>
        <taxon>Trichonephila</taxon>
    </lineage>
</organism>
<name>A0A8X6GAZ8_TRICU</name>
<dbReference type="AlphaFoldDB" id="A0A8X6GAZ8"/>
<dbReference type="OrthoDB" id="10455232at2759"/>
<proteinExistence type="predicted"/>